<keyword evidence="1" id="KW-0808">Transferase</keyword>
<keyword evidence="1" id="KW-0418">Kinase</keyword>
<dbReference type="GO" id="GO:0004674">
    <property type="term" value="F:protein serine/threonine kinase activity"/>
    <property type="evidence" value="ECO:0007669"/>
    <property type="project" value="UniProtKB-KW"/>
</dbReference>
<dbReference type="PANTHER" id="PTHR35526">
    <property type="entry name" value="ANTI-SIGMA-F FACTOR RSBW-RELATED"/>
    <property type="match status" value="1"/>
</dbReference>
<dbReference type="EMBL" id="JAAVJD010000042">
    <property type="protein sequence ID" value="NJQ05573.1"/>
    <property type="molecule type" value="Genomic_DNA"/>
</dbReference>
<keyword evidence="1" id="KW-0723">Serine/threonine-protein kinase</keyword>
<evidence type="ECO:0000256" key="1">
    <source>
        <dbReference type="ARBA" id="ARBA00022527"/>
    </source>
</evidence>
<dbReference type="AlphaFoldDB" id="A0A7X6D026"/>
<proteinExistence type="predicted"/>
<dbReference type="Proteomes" id="UP000578686">
    <property type="component" value="Unassembled WGS sequence"/>
</dbReference>
<reference evidence="3 4" key="1">
    <citation type="submission" date="2020-03" db="EMBL/GenBank/DDBJ databases">
        <title>Draft genome of Streptomyces sp. ventii, isolated from the Axial Seamount in the Pacific Ocean, and resequencing of the two type strains Streptomyces lonarensis strain NCL 716 and Streptomyces bohaiensis strain 11A07.</title>
        <authorList>
            <person name="Loughran R.M."/>
            <person name="Pfannmuller K.M."/>
            <person name="Wasson B.J."/>
            <person name="Deadmond M.C."/>
            <person name="Paddock B.E."/>
            <person name="Koyack M.J."/>
            <person name="Gallegos D.A."/>
            <person name="Mitchell E.A."/>
            <person name="Ushijima B."/>
            <person name="Saw J.H."/>
            <person name="Mcphail K.L."/>
            <person name="Videau P."/>
        </authorList>
    </citation>
    <scope>NUCLEOTIDE SEQUENCE [LARGE SCALE GENOMIC DNA]</scope>
    <source>
        <strain evidence="3 4">NCL716</strain>
    </source>
</reference>
<organism evidence="3 4">
    <name type="scientific">Streptomyces lonarensis</name>
    <dbReference type="NCBI Taxonomy" id="700599"/>
    <lineage>
        <taxon>Bacteria</taxon>
        <taxon>Bacillati</taxon>
        <taxon>Actinomycetota</taxon>
        <taxon>Actinomycetes</taxon>
        <taxon>Kitasatosporales</taxon>
        <taxon>Streptomycetaceae</taxon>
        <taxon>Streptomyces</taxon>
    </lineage>
</organism>
<evidence type="ECO:0000313" key="4">
    <source>
        <dbReference type="Proteomes" id="UP000578686"/>
    </source>
</evidence>
<protein>
    <submittedName>
        <fullName evidence="3">ATP-binding protein</fullName>
    </submittedName>
</protein>
<dbReference type="PANTHER" id="PTHR35526:SF3">
    <property type="entry name" value="ANTI-SIGMA-F FACTOR RSBW"/>
    <property type="match status" value="1"/>
</dbReference>
<dbReference type="InterPro" id="IPR036890">
    <property type="entry name" value="HATPase_C_sf"/>
</dbReference>
<name>A0A7X6D026_9ACTN</name>
<dbReference type="InterPro" id="IPR050267">
    <property type="entry name" value="Anti-sigma-factor_SerPK"/>
</dbReference>
<sequence length="128" mass="13625">MRASAAYDGSESIGEARAVASDFLARVHAESGAAVGPDLGLVLPLVVSELVTNVRKYAPGPYMLELELVHDGLEVSVWDSDPALPAVREHDPTRIGGHGLEIVTAVATSLRMRRESVGKRLTATLPLR</sequence>
<gene>
    <name evidence="3" type="ORF">HCN56_08315</name>
</gene>
<dbReference type="Gene3D" id="3.30.565.10">
    <property type="entry name" value="Histidine kinase-like ATPase, C-terminal domain"/>
    <property type="match status" value="1"/>
</dbReference>
<comment type="caution">
    <text evidence="3">The sequence shown here is derived from an EMBL/GenBank/DDBJ whole genome shotgun (WGS) entry which is preliminary data.</text>
</comment>
<keyword evidence="3" id="KW-0067">ATP-binding</keyword>
<keyword evidence="3" id="KW-0547">Nucleotide-binding</keyword>
<feature type="domain" description="Histidine kinase/HSP90-like ATPase" evidence="2">
    <location>
        <begin position="11"/>
        <end position="124"/>
    </location>
</feature>
<evidence type="ECO:0000259" key="2">
    <source>
        <dbReference type="Pfam" id="PF13581"/>
    </source>
</evidence>
<dbReference type="Pfam" id="PF13581">
    <property type="entry name" value="HATPase_c_2"/>
    <property type="match status" value="1"/>
</dbReference>
<dbReference type="GO" id="GO:0005524">
    <property type="term" value="F:ATP binding"/>
    <property type="evidence" value="ECO:0007669"/>
    <property type="project" value="UniProtKB-KW"/>
</dbReference>
<dbReference type="SUPFAM" id="SSF55874">
    <property type="entry name" value="ATPase domain of HSP90 chaperone/DNA topoisomerase II/histidine kinase"/>
    <property type="match status" value="1"/>
</dbReference>
<evidence type="ECO:0000313" key="3">
    <source>
        <dbReference type="EMBL" id="NJQ05573.1"/>
    </source>
</evidence>
<dbReference type="RefSeq" id="WP_167968855.1">
    <property type="nucleotide sequence ID" value="NZ_BHZG01000126.1"/>
</dbReference>
<accession>A0A7X6D026</accession>
<keyword evidence="4" id="KW-1185">Reference proteome</keyword>
<dbReference type="CDD" id="cd16936">
    <property type="entry name" value="HATPase_RsbW-like"/>
    <property type="match status" value="1"/>
</dbReference>
<dbReference type="InterPro" id="IPR003594">
    <property type="entry name" value="HATPase_dom"/>
</dbReference>